<evidence type="ECO:0000259" key="2">
    <source>
        <dbReference type="Pfam" id="PF01970"/>
    </source>
</evidence>
<keyword evidence="1" id="KW-0472">Membrane</keyword>
<dbReference type="AlphaFoldDB" id="A0A3P3RBC2"/>
<keyword evidence="4" id="KW-1185">Reference proteome</keyword>
<keyword evidence="1" id="KW-0812">Transmembrane</keyword>
<organism evidence="3 4">
    <name type="scientific">Halocatena pleomorpha</name>
    <dbReference type="NCBI Taxonomy" id="1785090"/>
    <lineage>
        <taxon>Archaea</taxon>
        <taxon>Methanobacteriati</taxon>
        <taxon>Methanobacteriota</taxon>
        <taxon>Stenosarchaea group</taxon>
        <taxon>Halobacteria</taxon>
        <taxon>Halobacteriales</taxon>
        <taxon>Natronomonadaceae</taxon>
        <taxon>Halocatena</taxon>
    </lineage>
</organism>
<dbReference type="Proteomes" id="UP000282322">
    <property type="component" value="Unassembled WGS sequence"/>
</dbReference>
<keyword evidence="1" id="KW-1133">Transmembrane helix</keyword>
<feature type="transmembrane region" description="Helical" evidence="1">
    <location>
        <begin position="287"/>
        <end position="308"/>
    </location>
</feature>
<feature type="transmembrane region" description="Helical" evidence="1">
    <location>
        <begin position="164"/>
        <end position="183"/>
    </location>
</feature>
<gene>
    <name evidence="3" type="ORF">EIK79_09950</name>
</gene>
<sequence>MVVETVVVAPERTVAVLAFVAAGCLFGTVSGLVPGLHANNMAFLLAALAPSIPGSPPLVGAAMLAAGVVHSFLDIAPMLALGVPDPAMAVSALPGHRLVLEGRGREALCLSALGSGLAVVLSVPLAVPLTVVMVGAEPVISTHQPLVLGAIVLALLGTEPTRRGIGGGVLAFAASAGLGIVALDLPTNPALAVGSVLTPLFTGLFGAPVLIDAMEGNGIPEQRGGTVTLSARSVCGLGGVGSLCGAIVGYIPGVSSAIAATLALVTVPGRYGARGFVVATSGVNTANTIFALFALVSLGAPRTGVLVALKRANVPIDLPLLLAAVVIAAVVGFCAVLSLGDPYLRLVGAIDYTTLSIGVLGLLCLVSYLFAGLIGIGVFAASTVVGLLPVRLDVQRAHLMGVLLGPLILGQ</sequence>
<protein>
    <recommendedName>
        <fullName evidence="2">DUF112 domain-containing protein</fullName>
    </recommendedName>
</protein>
<reference evidence="3 4" key="1">
    <citation type="submission" date="2018-11" db="EMBL/GenBank/DDBJ databases">
        <title>Taxonoimc description of Halomarina strain SPP-AMP-1.</title>
        <authorList>
            <person name="Pal Y."/>
            <person name="Srinivasana K."/>
            <person name="Verma A."/>
            <person name="Kumar P."/>
        </authorList>
    </citation>
    <scope>NUCLEOTIDE SEQUENCE [LARGE SCALE GENOMIC DNA]</scope>
    <source>
        <strain evidence="3 4">SPP-AMP-1</strain>
    </source>
</reference>
<evidence type="ECO:0000256" key="1">
    <source>
        <dbReference type="SAM" id="Phobius"/>
    </source>
</evidence>
<feature type="domain" description="DUF112" evidence="2">
    <location>
        <begin position="17"/>
        <end position="400"/>
    </location>
</feature>
<feature type="transmembrane region" description="Helical" evidence="1">
    <location>
        <begin position="139"/>
        <end position="157"/>
    </location>
</feature>
<dbReference type="RefSeq" id="WP_124954973.1">
    <property type="nucleotide sequence ID" value="NZ_RRCH01000022.1"/>
</dbReference>
<feature type="transmembrane region" description="Helical" evidence="1">
    <location>
        <begin position="234"/>
        <end position="267"/>
    </location>
</feature>
<feature type="transmembrane region" description="Helical" evidence="1">
    <location>
        <begin position="107"/>
        <end position="127"/>
    </location>
</feature>
<feature type="transmembrane region" description="Helical" evidence="1">
    <location>
        <begin position="359"/>
        <end position="390"/>
    </location>
</feature>
<dbReference type="PANTHER" id="PTHR42204">
    <property type="entry name" value="INTEGRAL MEMBRANE PROTEIN"/>
    <property type="match status" value="1"/>
</dbReference>
<dbReference type="OrthoDB" id="53365at2157"/>
<comment type="caution">
    <text evidence="3">The sequence shown here is derived from an EMBL/GenBank/DDBJ whole genome shotgun (WGS) entry which is preliminary data.</text>
</comment>
<dbReference type="InterPro" id="IPR002823">
    <property type="entry name" value="DUF112_TM"/>
</dbReference>
<evidence type="ECO:0000313" key="4">
    <source>
        <dbReference type="Proteomes" id="UP000282322"/>
    </source>
</evidence>
<feature type="transmembrane region" description="Helical" evidence="1">
    <location>
        <begin position="189"/>
        <end position="213"/>
    </location>
</feature>
<dbReference type="PANTHER" id="PTHR42204:SF1">
    <property type="entry name" value="INTEGRAL MEMBRANE PROTEIN"/>
    <property type="match status" value="1"/>
</dbReference>
<accession>A0A3P3RBC2</accession>
<proteinExistence type="predicted"/>
<feature type="transmembrane region" description="Helical" evidence="1">
    <location>
        <begin position="320"/>
        <end position="339"/>
    </location>
</feature>
<evidence type="ECO:0000313" key="3">
    <source>
        <dbReference type="EMBL" id="RRJ30238.1"/>
    </source>
</evidence>
<feature type="transmembrane region" description="Helical" evidence="1">
    <location>
        <begin position="14"/>
        <end position="36"/>
    </location>
</feature>
<name>A0A3P3RBC2_9EURY</name>
<dbReference type="EMBL" id="RRCH01000022">
    <property type="protein sequence ID" value="RRJ30238.1"/>
    <property type="molecule type" value="Genomic_DNA"/>
</dbReference>
<dbReference type="Pfam" id="PF01970">
    <property type="entry name" value="TctA"/>
    <property type="match status" value="1"/>
</dbReference>